<organism evidence="2 3">
    <name type="scientific">Nocardioides luteus</name>
    <dbReference type="NCBI Taxonomy" id="1844"/>
    <lineage>
        <taxon>Bacteria</taxon>
        <taxon>Bacillati</taxon>
        <taxon>Actinomycetota</taxon>
        <taxon>Actinomycetes</taxon>
        <taxon>Propionibacteriales</taxon>
        <taxon>Nocardioidaceae</taxon>
        <taxon>Nocardioides</taxon>
    </lineage>
</organism>
<reference evidence="2" key="2">
    <citation type="submission" date="2023-01" db="EMBL/GenBank/DDBJ databases">
        <authorList>
            <person name="Sun Q."/>
            <person name="Evtushenko L."/>
        </authorList>
    </citation>
    <scope>NUCLEOTIDE SEQUENCE</scope>
    <source>
        <strain evidence="2">VKM Ac-1246</strain>
    </source>
</reference>
<feature type="domain" description="Hemerythrin-like" evidence="1">
    <location>
        <begin position="1"/>
        <end position="123"/>
    </location>
</feature>
<name>A0ABQ5SXI2_9ACTN</name>
<dbReference type="Pfam" id="PF01814">
    <property type="entry name" value="Hemerythrin"/>
    <property type="match status" value="1"/>
</dbReference>
<dbReference type="Gene3D" id="1.20.120.520">
    <property type="entry name" value="nmb1532 protein domain like"/>
    <property type="match status" value="1"/>
</dbReference>
<gene>
    <name evidence="2" type="ORF">GCM10017579_22250</name>
</gene>
<evidence type="ECO:0000313" key="2">
    <source>
        <dbReference type="EMBL" id="GLJ68189.1"/>
    </source>
</evidence>
<keyword evidence="3" id="KW-1185">Reference proteome</keyword>
<protein>
    <recommendedName>
        <fullName evidence="1">Hemerythrin-like domain-containing protein</fullName>
    </recommendedName>
</protein>
<dbReference type="EMBL" id="BSEL01000005">
    <property type="protein sequence ID" value="GLJ68189.1"/>
    <property type="molecule type" value="Genomic_DNA"/>
</dbReference>
<dbReference type="InterPro" id="IPR012312">
    <property type="entry name" value="Hemerythrin-like"/>
</dbReference>
<reference evidence="2" key="1">
    <citation type="journal article" date="2014" name="Int. J. Syst. Evol. Microbiol.">
        <title>Complete genome of a new Firmicutes species belonging to the dominant human colonic microbiota ('Ruminococcus bicirculans') reveals two chromosomes and a selective capacity to utilize plant glucans.</title>
        <authorList>
            <consortium name="NISC Comparative Sequencing Program"/>
            <person name="Wegmann U."/>
            <person name="Louis P."/>
            <person name="Goesmann A."/>
            <person name="Henrissat B."/>
            <person name="Duncan S.H."/>
            <person name="Flint H.J."/>
        </authorList>
    </citation>
    <scope>NUCLEOTIDE SEQUENCE</scope>
    <source>
        <strain evidence="2">VKM Ac-1246</strain>
    </source>
</reference>
<proteinExistence type="predicted"/>
<accession>A0ABQ5SXI2</accession>
<evidence type="ECO:0000259" key="1">
    <source>
        <dbReference type="Pfam" id="PF01814"/>
    </source>
</evidence>
<evidence type="ECO:0000313" key="3">
    <source>
        <dbReference type="Proteomes" id="UP001142292"/>
    </source>
</evidence>
<sequence>MRRVHDRLRTALRVTQEAVAAGDPAEPPARDLLLFCHGFCAALTGHHAGEDRELFPAIARAHPDLRETIRYLEQDHSMIGHLLGGLQAAVDRSAGPDDLGKHLEGIAAIMESHFRFEERKLLSVLETLTLEADVGEVFGPL</sequence>
<comment type="caution">
    <text evidence="2">The sequence shown here is derived from an EMBL/GenBank/DDBJ whole genome shotgun (WGS) entry which is preliminary data.</text>
</comment>
<dbReference type="Proteomes" id="UP001142292">
    <property type="component" value="Unassembled WGS sequence"/>
</dbReference>